<sequence>MSRYQCFVTAYSFEELRDGIESLATTYVASADIKDLAIYIVAQTTDAHKQDLVEKSDAAAVHLHDIHVPEDIGNMQSYVEAAGYYSLMHGNSTVGEGPLPVAAGMAKEEAKRIVARAGTTGASASHELPAKKKPERRPFWNDLLLNDFLLQKYGAVGKQGTYLLRILPACPSMLLSFEKDNIRPTITLHLNDQQSLDDLPQLAAVNGHYIYFSSPAVPALLKLIYIQNSMTLPYKSQVSAKTEIRPAHLRDDIARCFVTIQNGGMRARKDELESWSMDANKEEVKRLDEVEKGNEKTYIVEVLKLSKKNPSYVRAKRDETEEV</sequence>
<reference evidence="1 2" key="2">
    <citation type="journal article" date="2012" name="PLoS Pathog.">
        <title>Diverse lifestyles and strategies of plant pathogenesis encoded in the genomes of eighteen Dothideomycetes fungi.</title>
        <authorList>
            <person name="Ohm R.A."/>
            <person name="Feau N."/>
            <person name="Henrissat B."/>
            <person name="Schoch C.L."/>
            <person name="Horwitz B.A."/>
            <person name="Barry K.W."/>
            <person name="Condon B.J."/>
            <person name="Copeland A.C."/>
            <person name="Dhillon B."/>
            <person name="Glaser F."/>
            <person name="Hesse C.N."/>
            <person name="Kosti I."/>
            <person name="LaButti K."/>
            <person name="Lindquist E.A."/>
            <person name="Lucas S."/>
            <person name="Salamov A.A."/>
            <person name="Bradshaw R.E."/>
            <person name="Ciuffetti L."/>
            <person name="Hamelin R.C."/>
            <person name="Kema G.H.J."/>
            <person name="Lawrence C."/>
            <person name="Scott J.A."/>
            <person name="Spatafora J.W."/>
            <person name="Turgeon B.G."/>
            <person name="de Wit P.J.G.M."/>
            <person name="Zhong S."/>
            <person name="Goodwin S.B."/>
            <person name="Grigoriev I.V."/>
        </authorList>
    </citation>
    <scope>NUCLEOTIDE SEQUENCE [LARGE SCALE GENOMIC DNA]</scope>
    <source>
        <strain evidence="2">NZE10 / CBS 128990</strain>
    </source>
</reference>
<protein>
    <submittedName>
        <fullName evidence="1">Uncharacterized protein</fullName>
    </submittedName>
</protein>
<evidence type="ECO:0000313" key="1">
    <source>
        <dbReference type="EMBL" id="EME38130.1"/>
    </source>
</evidence>
<dbReference type="Proteomes" id="UP000016933">
    <property type="component" value="Unassembled WGS sequence"/>
</dbReference>
<evidence type="ECO:0000313" key="2">
    <source>
        <dbReference type="Proteomes" id="UP000016933"/>
    </source>
</evidence>
<gene>
    <name evidence="1" type="ORF">DOTSEDRAFT_29714</name>
</gene>
<keyword evidence="2" id="KW-1185">Reference proteome</keyword>
<dbReference type="AlphaFoldDB" id="M2YI04"/>
<organism evidence="1 2">
    <name type="scientific">Dothistroma septosporum (strain NZE10 / CBS 128990)</name>
    <name type="common">Red band needle blight fungus</name>
    <name type="synonym">Mycosphaerella pini</name>
    <dbReference type="NCBI Taxonomy" id="675120"/>
    <lineage>
        <taxon>Eukaryota</taxon>
        <taxon>Fungi</taxon>
        <taxon>Dikarya</taxon>
        <taxon>Ascomycota</taxon>
        <taxon>Pezizomycotina</taxon>
        <taxon>Dothideomycetes</taxon>
        <taxon>Dothideomycetidae</taxon>
        <taxon>Mycosphaerellales</taxon>
        <taxon>Mycosphaerellaceae</taxon>
        <taxon>Dothistroma</taxon>
    </lineage>
</organism>
<dbReference type="OrthoDB" id="10651616at2759"/>
<dbReference type="OMA" id="WRDIAVC"/>
<name>M2YI04_DOTSN</name>
<dbReference type="EMBL" id="KB446548">
    <property type="protein sequence ID" value="EME38130.1"/>
    <property type="molecule type" value="Genomic_DNA"/>
</dbReference>
<proteinExistence type="predicted"/>
<accession>M2YI04</accession>
<dbReference type="HOGENOM" id="CLU_860584_0_0_1"/>
<reference evidence="2" key="1">
    <citation type="journal article" date="2012" name="PLoS Genet.">
        <title>The genomes of the fungal plant pathogens Cladosporium fulvum and Dothistroma septosporum reveal adaptation to different hosts and lifestyles but also signatures of common ancestry.</title>
        <authorList>
            <person name="de Wit P.J.G.M."/>
            <person name="van der Burgt A."/>
            <person name="Oekmen B."/>
            <person name="Stergiopoulos I."/>
            <person name="Abd-Elsalam K.A."/>
            <person name="Aerts A.L."/>
            <person name="Bahkali A.H."/>
            <person name="Beenen H.G."/>
            <person name="Chettri P."/>
            <person name="Cox M.P."/>
            <person name="Datema E."/>
            <person name="de Vries R.P."/>
            <person name="Dhillon B."/>
            <person name="Ganley A.R."/>
            <person name="Griffiths S.A."/>
            <person name="Guo Y."/>
            <person name="Hamelin R.C."/>
            <person name="Henrissat B."/>
            <person name="Kabir M.S."/>
            <person name="Jashni M.K."/>
            <person name="Kema G."/>
            <person name="Klaubauf S."/>
            <person name="Lapidus A."/>
            <person name="Levasseur A."/>
            <person name="Lindquist E."/>
            <person name="Mehrabi R."/>
            <person name="Ohm R.A."/>
            <person name="Owen T.J."/>
            <person name="Salamov A."/>
            <person name="Schwelm A."/>
            <person name="Schijlen E."/>
            <person name="Sun H."/>
            <person name="van den Burg H.A."/>
            <person name="van Ham R.C.H.J."/>
            <person name="Zhang S."/>
            <person name="Goodwin S.B."/>
            <person name="Grigoriev I.V."/>
            <person name="Collemare J."/>
            <person name="Bradshaw R.E."/>
        </authorList>
    </citation>
    <scope>NUCLEOTIDE SEQUENCE [LARGE SCALE GENOMIC DNA]</scope>
    <source>
        <strain evidence="2">NZE10 / CBS 128990</strain>
    </source>
</reference>